<sequence>ETAIAFRIIQKLLEKNWGDRANRMILATTDKARGALRKLADRKGYRSFIIPDNIGGRFSVLTDVGLVGLAMAGIDIEEFVAGFKNMQDIALRDDFWKNPALVHAGLRHAAWLKGKKIEVVATNAVSLYGVARWMEQLFSESEGHEGHGLWVSPSLYSEKLHANGQAVQEGERNILETFLLLLEHDNRIQVPATDDDLDGLNFLADRDLDMGFINRKVVEGPAYAHFQGGVPNMIVEIPKRNAYNLGQFYYMMERSVAISGYLLG</sequence>
<dbReference type="InterPro" id="IPR046348">
    <property type="entry name" value="SIS_dom_sf"/>
</dbReference>
<dbReference type="PRINTS" id="PR00662">
    <property type="entry name" value="G6PISOMERASE"/>
</dbReference>
<feature type="non-terminal residue" evidence="4">
    <location>
        <position position="264"/>
    </location>
</feature>
<dbReference type="PANTHER" id="PTHR11469">
    <property type="entry name" value="GLUCOSE-6-PHOSPHATE ISOMERASE"/>
    <property type="match status" value="1"/>
</dbReference>
<dbReference type="PANTHER" id="PTHR11469:SF1">
    <property type="entry name" value="GLUCOSE-6-PHOSPHATE ISOMERASE"/>
    <property type="match status" value="1"/>
</dbReference>
<evidence type="ECO:0000256" key="1">
    <source>
        <dbReference type="ARBA" id="ARBA00022432"/>
    </source>
</evidence>
<dbReference type="GO" id="GO:0006096">
    <property type="term" value="P:glycolytic process"/>
    <property type="evidence" value="ECO:0007669"/>
    <property type="project" value="UniProtKB-KW"/>
</dbReference>
<dbReference type="SUPFAM" id="SSF53697">
    <property type="entry name" value="SIS domain"/>
    <property type="match status" value="1"/>
</dbReference>
<feature type="non-terminal residue" evidence="4">
    <location>
        <position position="1"/>
    </location>
</feature>
<dbReference type="GO" id="GO:0004347">
    <property type="term" value="F:glucose-6-phosphate isomerase activity"/>
    <property type="evidence" value="ECO:0007669"/>
    <property type="project" value="InterPro"/>
</dbReference>
<evidence type="ECO:0000256" key="3">
    <source>
        <dbReference type="ARBA" id="ARBA00023235"/>
    </source>
</evidence>
<reference evidence="4" key="1">
    <citation type="journal article" date="2014" name="Front. Microbiol.">
        <title>High frequency of phylogenetically diverse reductive dehalogenase-homologous genes in deep subseafloor sedimentary metagenomes.</title>
        <authorList>
            <person name="Kawai M."/>
            <person name="Futagami T."/>
            <person name="Toyoda A."/>
            <person name="Takaki Y."/>
            <person name="Nishi S."/>
            <person name="Hori S."/>
            <person name="Arai W."/>
            <person name="Tsubouchi T."/>
            <person name="Morono Y."/>
            <person name="Uchiyama I."/>
            <person name="Ito T."/>
            <person name="Fujiyama A."/>
            <person name="Inagaki F."/>
            <person name="Takami H."/>
        </authorList>
    </citation>
    <scope>NUCLEOTIDE SEQUENCE</scope>
    <source>
        <strain evidence="4">Expedition CK06-06</strain>
    </source>
</reference>
<keyword evidence="3" id="KW-0413">Isomerase</keyword>
<comment type="caution">
    <text evidence="4">The sequence shown here is derived from an EMBL/GenBank/DDBJ whole genome shotgun (WGS) entry which is preliminary data.</text>
</comment>
<keyword evidence="2" id="KW-0324">Glycolysis</keyword>
<dbReference type="PROSITE" id="PS51463">
    <property type="entry name" value="P_GLUCOSE_ISOMERASE_3"/>
    <property type="match status" value="1"/>
</dbReference>
<gene>
    <name evidence="4" type="ORF">S01H1_20971</name>
</gene>
<keyword evidence="1" id="KW-0312">Gluconeogenesis</keyword>
<dbReference type="GO" id="GO:0006094">
    <property type="term" value="P:gluconeogenesis"/>
    <property type="evidence" value="ECO:0007669"/>
    <property type="project" value="UniProtKB-KW"/>
</dbReference>
<name>X0TDB3_9ZZZZ</name>
<evidence type="ECO:0000313" key="4">
    <source>
        <dbReference type="EMBL" id="GAF91209.1"/>
    </source>
</evidence>
<dbReference type="EMBL" id="BARS01011554">
    <property type="protein sequence ID" value="GAF91209.1"/>
    <property type="molecule type" value="Genomic_DNA"/>
</dbReference>
<dbReference type="GO" id="GO:0048029">
    <property type="term" value="F:monosaccharide binding"/>
    <property type="evidence" value="ECO:0007669"/>
    <property type="project" value="TreeGrafter"/>
</dbReference>
<evidence type="ECO:0000256" key="2">
    <source>
        <dbReference type="ARBA" id="ARBA00023152"/>
    </source>
</evidence>
<protein>
    <submittedName>
        <fullName evidence="4">Uncharacterized protein</fullName>
    </submittedName>
</protein>
<dbReference type="GO" id="GO:0097367">
    <property type="term" value="F:carbohydrate derivative binding"/>
    <property type="evidence" value="ECO:0007669"/>
    <property type="project" value="InterPro"/>
</dbReference>
<organism evidence="4">
    <name type="scientific">marine sediment metagenome</name>
    <dbReference type="NCBI Taxonomy" id="412755"/>
    <lineage>
        <taxon>unclassified sequences</taxon>
        <taxon>metagenomes</taxon>
        <taxon>ecological metagenomes</taxon>
    </lineage>
</organism>
<dbReference type="GO" id="GO:0051156">
    <property type="term" value="P:glucose 6-phosphate metabolic process"/>
    <property type="evidence" value="ECO:0007669"/>
    <property type="project" value="TreeGrafter"/>
</dbReference>
<accession>X0TDB3</accession>
<proteinExistence type="predicted"/>
<dbReference type="Gene3D" id="3.40.50.10490">
    <property type="entry name" value="Glucose-6-phosphate isomerase like protein, domain 1"/>
    <property type="match status" value="2"/>
</dbReference>
<dbReference type="InterPro" id="IPR001672">
    <property type="entry name" value="G6P_Isomerase"/>
</dbReference>
<dbReference type="AlphaFoldDB" id="X0TDB3"/>
<dbReference type="GO" id="GO:0005829">
    <property type="term" value="C:cytosol"/>
    <property type="evidence" value="ECO:0007669"/>
    <property type="project" value="TreeGrafter"/>
</dbReference>